<dbReference type="AlphaFoldDB" id="A0A8S0YWQ6"/>
<feature type="region of interest" description="Disordered" evidence="1">
    <location>
        <begin position="1"/>
        <end position="95"/>
    </location>
</feature>
<dbReference type="EMBL" id="CADEBC010000159">
    <property type="protein sequence ID" value="CAB3224698.1"/>
    <property type="molecule type" value="Genomic_DNA"/>
</dbReference>
<sequence>MGNVQCCASGRFPESKPPNKPKNKKKTKGLKGISKKSNGVGGGKGNGAIQKVVTMAEDSSERPAPTEALVQSSPPNTDVPDGGTVRQEENSTQDANVVDFDTNAPRTESMAAARERFFNQVHPKNYLVFFLNIAI</sequence>
<protein>
    <submittedName>
        <fullName evidence="2">Uncharacterized protein</fullName>
    </submittedName>
</protein>
<keyword evidence="3" id="KW-1185">Reference proteome</keyword>
<evidence type="ECO:0000256" key="1">
    <source>
        <dbReference type="SAM" id="MobiDB-lite"/>
    </source>
</evidence>
<dbReference type="OrthoDB" id="7467438at2759"/>
<feature type="compositionally biased region" description="Basic residues" evidence="1">
    <location>
        <begin position="19"/>
        <end position="29"/>
    </location>
</feature>
<evidence type="ECO:0000313" key="3">
    <source>
        <dbReference type="Proteomes" id="UP000494106"/>
    </source>
</evidence>
<comment type="caution">
    <text evidence="2">The sequence shown here is derived from an EMBL/GenBank/DDBJ whole genome shotgun (WGS) entry which is preliminary data.</text>
</comment>
<accession>A0A8S0YWQ6</accession>
<evidence type="ECO:0000313" key="2">
    <source>
        <dbReference type="EMBL" id="CAB3224698.1"/>
    </source>
</evidence>
<gene>
    <name evidence="2" type="ORF">APLA_LOCUS2162</name>
</gene>
<dbReference type="Proteomes" id="UP000494106">
    <property type="component" value="Unassembled WGS sequence"/>
</dbReference>
<proteinExistence type="predicted"/>
<name>A0A8S0YWQ6_ARCPL</name>
<organism evidence="2 3">
    <name type="scientific">Arctia plantaginis</name>
    <name type="common">Wood tiger moth</name>
    <name type="synonym">Phalaena plantaginis</name>
    <dbReference type="NCBI Taxonomy" id="874455"/>
    <lineage>
        <taxon>Eukaryota</taxon>
        <taxon>Metazoa</taxon>
        <taxon>Ecdysozoa</taxon>
        <taxon>Arthropoda</taxon>
        <taxon>Hexapoda</taxon>
        <taxon>Insecta</taxon>
        <taxon>Pterygota</taxon>
        <taxon>Neoptera</taxon>
        <taxon>Endopterygota</taxon>
        <taxon>Lepidoptera</taxon>
        <taxon>Glossata</taxon>
        <taxon>Ditrysia</taxon>
        <taxon>Noctuoidea</taxon>
        <taxon>Erebidae</taxon>
        <taxon>Arctiinae</taxon>
        <taxon>Arctia</taxon>
    </lineage>
</organism>
<reference evidence="2 3" key="1">
    <citation type="submission" date="2020-04" db="EMBL/GenBank/DDBJ databases">
        <authorList>
            <person name="Wallbank WR R."/>
            <person name="Pardo Diaz C."/>
            <person name="Kozak K."/>
            <person name="Martin S."/>
            <person name="Jiggins C."/>
            <person name="Moest M."/>
            <person name="Warren A I."/>
            <person name="Byers J.R.P. K."/>
            <person name="Montejo-Kovacevich G."/>
            <person name="Yen C E."/>
        </authorList>
    </citation>
    <scope>NUCLEOTIDE SEQUENCE [LARGE SCALE GENOMIC DNA]</scope>
</reference>